<protein>
    <submittedName>
        <fullName evidence="2">Uncharacterized protein</fullName>
    </submittedName>
</protein>
<accession>A0A6M3JQ14</accession>
<proteinExistence type="predicted"/>
<dbReference type="EMBL" id="MT141338">
    <property type="protein sequence ID" value="QJA58753.1"/>
    <property type="molecule type" value="Genomic_DNA"/>
</dbReference>
<dbReference type="AlphaFoldDB" id="A0A6M3JQ14"/>
<reference evidence="2" key="1">
    <citation type="submission" date="2020-03" db="EMBL/GenBank/DDBJ databases">
        <title>The deep terrestrial virosphere.</title>
        <authorList>
            <person name="Holmfeldt K."/>
            <person name="Nilsson E."/>
            <person name="Simone D."/>
            <person name="Lopez-Fernandez M."/>
            <person name="Wu X."/>
            <person name="de Brujin I."/>
            <person name="Lundin D."/>
            <person name="Andersson A."/>
            <person name="Bertilsson S."/>
            <person name="Dopson M."/>
        </authorList>
    </citation>
    <scope>NUCLEOTIDE SEQUENCE</scope>
    <source>
        <strain evidence="2">MM415A03348</strain>
        <strain evidence="1">MM415B01408</strain>
    </source>
</reference>
<evidence type="ECO:0000313" key="2">
    <source>
        <dbReference type="EMBL" id="QJA71181.1"/>
    </source>
</evidence>
<organism evidence="2">
    <name type="scientific">viral metagenome</name>
    <dbReference type="NCBI Taxonomy" id="1070528"/>
    <lineage>
        <taxon>unclassified sequences</taxon>
        <taxon>metagenomes</taxon>
        <taxon>organismal metagenomes</taxon>
    </lineage>
</organism>
<name>A0A6M3JQ14_9ZZZZ</name>
<dbReference type="EMBL" id="MT141852">
    <property type="protein sequence ID" value="QJA71181.1"/>
    <property type="molecule type" value="Genomic_DNA"/>
</dbReference>
<sequence>MANEITIAGNWSDDDFISMGKQLFDTMVGDISKRRDRLFSPAGITAQQPALIRGKRFQMGNFAKLKGANVAIRYRLVVDVIS</sequence>
<evidence type="ECO:0000313" key="1">
    <source>
        <dbReference type="EMBL" id="QJA58753.1"/>
    </source>
</evidence>
<gene>
    <name evidence="2" type="ORF">MM415A03348_0009</name>
    <name evidence="1" type="ORF">MM415B01408_0007</name>
</gene>